<proteinExistence type="predicted"/>
<dbReference type="AlphaFoldDB" id="H0HKE8"/>
<keyword evidence="2" id="KW-1185">Reference proteome</keyword>
<reference evidence="1 2" key="1">
    <citation type="journal article" date="2012" name="J. Bacteriol.">
        <title>Draft Genome Sequence of Mesorhizobium alhagi CCNWXJ12-2T, a Novel Salt-Resistant Species Isolated from the Desert of Northwestern China.</title>
        <authorList>
            <person name="Zhou M."/>
            <person name="Chen W."/>
            <person name="Chen H."/>
            <person name="Wei G."/>
        </authorList>
    </citation>
    <scope>NUCLEOTIDE SEQUENCE [LARGE SCALE GENOMIC DNA]</scope>
    <source>
        <strain evidence="1 2">CCNWXJ12-2</strain>
    </source>
</reference>
<protein>
    <submittedName>
        <fullName evidence="1">Uncharacterized protein</fullName>
    </submittedName>
</protein>
<dbReference type="PATRIC" id="fig|1107882.3.peg.597"/>
<evidence type="ECO:0000313" key="2">
    <source>
        <dbReference type="Proteomes" id="UP000003250"/>
    </source>
</evidence>
<gene>
    <name evidence="1" type="ORF">MAXJ12_03018</name>
</gene>
<dbReference type="EMBL" id="AHAM01000027">
    <property type="protein sequence ID" value="EHK58646.1"/>
    <property type="molecule type" value="Genomic_DNA"/>
</dbReference>
<organism evidence="1 2">
    <name type="scientific">Mesorhizobium alhagi CCNWXJ12-2</name>
    <dbReference type="NCBI Taxonomy" id="1107882"/>
    <lineage>
        <taxon>Bacteria</taxon>
        <taxon>Pseudomonadati</taxon>
        <taxon>Pseudomonadota</taxon>
        <taxon>Alphaproteobacteria</taxon>
        <taxon>Hyphomicrobiales</taxon>
        <taxon>Phyllobacteriaceae</taxon>
        <taxon>Allomesorhizobium</taxon>
    </lineage>
</organism>
<dbReference type="Proteomes" id="UP000003250">
    <property type="component" value="Unassembled WGS sequence"/>
</dbReference>
<name>H0HKE8_9HYPH</name>
<sequence>MFRGRAADMTFLRASAVVPLSESAVGIAAFAAKPFAALVIAENSRCNVWNIFGEPAVWPGAGG</sequence>
<accession>H0HKE8</accession>
<evidence type="ECO:0000313" key="1">
    <source>
        <dbReference type="EMBL" id="EHK58646.1"/>
    </source>
</evidence>